<sequence>MDPEDGEKDRGRHAVNFWCGLEGSQVERLEKDPGGRFVFTGNMSSMGNMTLMSVGDGQWNVKTSLKKCNFNGDGKTVTCDLRLKGMER</sequence>
<protein>
    <submittedName>
        <fullName evidence="1">Uncharacterized protein</fullName>
    </submittedName>
</protein>
<dbReference type="AlphaFoldDB" id="A0A328PUA6"/>
<proteinExistence type="predicted"/>
<accession>A0A328PUA6</accession>
<keyword evidence="2" id="KW-1185">Reference proteome</keyword>
<comment type="caution">
    <text evidence="1">The sequence shown here is derived from an EMBL/GenBank/DDBJ whole genome shotgun (WGS) entry which is preliminary data.</text>
</comment>
<dbReference type="RefSeq" id="WP_112665415.1">
    <property type="nucleotide sequence ID" value="NZ_QKVO01000006.1"/>
</dbReference>
<evidence type="ECO:0000313" key="2">
    <source>
        <dbReference type="Proteomes" id="UP000249762"/>
    </source>
</evidence>
<evidence type="ECO:0000313" key="1">
    <source>
        <dbReference type="EMBL" id="RAO95001.1"/>
    </source>
</evidence>
<dbReference type="OrthoDB" id="5566900at2"/>
<organism evidence="1 2">
    <name type="scientific">Mycoplasma wenyonii</name>
    <dbReference type="NCBI Taxonomy" id="65123"/>
    <lineage>
        <taxon>Bacteria</taxon>
        <taxon>Bacillati</taxon>
        <taxon>Mycoplasmatota</taxon>
        <taxon>Mollicutes</taxon>
        <taxon>Mycoplasmataceae</taxon>
        <taxon>Mycoplasma</taxon>
    </lineage>
</organism>
<gene>
    <name evidence="1" type="ORF">DNK47_01820</name>
</gene>
<dbReference type="EMBL" id="QKVO01000006">
    <property type="protein sequence ID" value="RAO95001.1"/>
    <property type="molecule type" value="Genomic_DNA"/>
</dbReference>
<reference evidence="2" key="1">
    <citation type="submission" date="2018-06" db="EMBL/GenBank/DDBJ databases">
        <authorList>
            <person name="Martinez Ocampo F."/>
            <person name="Quiroz Castaneda R.E."/>
            <person name="Rojas Lopez X."/>
        </authorList>
    </citation>
    <scope>NUCLEOTIDE SEQUENCE [LARGE SCALE GENOMIC DNA]</scope>
    <source>
        <strain evidence="2">INIFAP02</strain>
    </source>
</reference>
<dbReference type="Proteomes" id="UP000249762">
    <property type="component" value="Unassembled WGS sequence"/>
</dbReference>
<name>A0A328PUA6_9MOLU</name>